<dbReference type="KEGG" id="apo:Arcpr_1412"/>
<accession>D2REB6</accession>
<dbReference type="STRING" id="572546.Arcpr_1412"/>
<feature type="transmembrane region" description="Helical" evidence="1">
    <location>
        <begin position="12"/>
        <end position="33"/>
    </location>
</feature>
<dbReference type="GeneID" id="8740100"/>
<keyword evidence="1" id="KW-0472">Membrane</keyword>
<name>D2REB6_ARCPA</name>
<keyword evidence="1" id="KW-0812">Transmembrane</keyword>
<dbReference type="HOGENOM" id="CLU_1340678_0_0_2"/>
<dbReference type="AlphaFoldDB" id="D2REB6"/>
<feature type="transmembrane region" description="Helical" evidence="1">
    <location>
        <begin position="178"/>
        <end position="202"/>
    </location>
</feature>
<evidence type="ECO:0000256" key="1">
    <source>
        <dbReference type="SAM" id="Phobius"/>
    </source>
</evidence>
<proteinExistence type="predicted"/>
<dbReference type="EMBL" id="CP001857">
    <property type="protein sequence ID" value="ADB58460.1"/>
    <property type="molecule type" value="Genomic_DNA"/>
</dbReference>
<keyword evidence="1" id="KW-1133">Transmembrane helix</keyword>
<keyword evidence="3" id="KW-1185">Reference proteome</keyword>
<sequence length="204" mass="23123">MREFTPIHARILIGVGIKSLGYLIIASGIFLSLKDKSLALKVVYIGVCFVVFGWFLVLRALKLASFLKFRKSERFDRNFKISAHVSGGLFGIKEGDSAEIVGVVRERIGRRWIPAKGSVVLLMNGVVFGRCSLKDGKFSFKLPNLRRGNYDVHVRHVEGCEEKRLKLNVMSFDEWKRCVMTVVIAVFLLFMFVVLSTIPLLIRL</sequence>
<evidence type="ECO:0000313" key="3">
    <source>
        <dbReference type="Proteomes" id="UP000001901"/>
    </source>
</evidence>
<dbReference type="RefSeq" id="WP_012940796.1">
    <property type="nucleotide sequence ID" value="NC_013741.1"/>
</dbReference>
<protein>
    <submittedName>
        <fullName evidence="2">Uncharacterized protein</fullName>
    </submittedName>
</protein>
<feature type="transmembrane region" description="Helical" evidence="1">
    <location>
        <begin position="39"/>
        <end position="61"/>
    </location>
</feature>
<reference evidence="2 3" key="1">
    <citation type="journal article" date="2010" name="Stand. Genomic Sci.">
        <title>Complete genome sequence of Archaeoglobus profundus type strain (AV18).</title>
        <authorList>
            <person name="von Jan M."/>
            <person name="Lapidus A."/>
            <person name="Del Rio T.G."/>
            <person name="Copeland A."/>
            <person name="Tice H."/>
            <person name="Cheng J.F."/>
            <person name="Lucas S."/>
            <person name="Chen F."/>
            <person name="Nolan M."/>
            <person name="Goodwin L."/>
            <person name="Han C."/>
            <person name="Pitluck S."/>
            <person name="Liolios K."/>
            <person name="Ivanova N."/>
            <person name="Mavromatis K."/>
            <person name="Ovchinnikova G."/>
            <person name="Chertkov O."/>
            <person name="Pati A."/>
            <person name="Chen A."/>
            <person name="Palaniappan K."/>
            <person name="Land M."/>
            <person name="Hauser L."/>
            <person name="Chang Y.J."/>
            <person name="Jeffries C.D."/>
            <person name="Saunders E."/>
            <person name="Brettin T."/>
            <person name="Detter J.C."/>
            <person name="Chain P."/>
            <person name="Eichinger K."/>
            <person name="Huber H."/>
            <person name="Spring S."/>
            <person name="Rohde M."/>
            <person name="Goker M."/>
            <person name="Wirth R."/>
            <person name="Woyke T."/>
            <person name="Bristow J."/>
            <person name="Eisen J.A."/>
            <person name="Markowitz V."/>
            <person name="Hugenholtz P."/>
            <person name="Kyrpides N.C."/>
            <person name="Klenk H.P."/>
        </authorList>
    </citation>
    <scope>NUCLEOTIDE SEQUENCE [LARGE SCALE GENOMIC DNA]</scope>
    <source>
        <strain evidence="3">DSM 5631 / JCM 9629 / NBRC 100127 / Av18</strain>
    </source>
</reference>
<organism evidence="2 3">
    <name type="scientific">Archaeoglobus profundus (strain DSM 5631 / JCM 9629 / NBRC 100127 / Av18)</name>
    <dbReference type="NCBI Taxonomy" id="572546"/>
    <lineage>
        <taxon>Archaea</taxon>
        <taxon>Methanobacteriati</taxon>
        <taxon>Methanobacteriota</taxon>
        <taxon>Archaeoglobi</taxon>
        <taxon>Archaeoglobales</taxon>
        <taxon>Archaeoglobaceae</taxon>
        <taxon>Archaeoglobus</taxon>
    </lineage>
</organism>
<dbReference type="Proteomes" id="UP000001901">
    <property type="component" value="Chromosome"/>
</dbReference>
<gene>
    <name evidence="2" type="ordered locus">Arcpr_1412</name>
</gene>
<evidence type="ECO:0000313" key="2">
    <source>
        <dbReference type="EMBL" id="ADB58460.1"/>
    </source>
</evidence>
<dbReference type="eggNOG" id="arCOG02487">
    <property type="taxonomic scope" value="Archaea"/>
</dbReference>
<dbReference type="PaxDb" id="572546-Arcpr_1412"/>